<name>A0A1Q9F4P1_SYMMI</name>
<dbReference type="AlphaFoldDB" id="A0A1Q9F4P1"/>
<dbReference type="SUPFAM" id="SSF50985">
    <property type="entry name" value="RCC1/BLIP-II"/>
    <property type="match status" value="1"/>
</dbReference>
<comment type="caution">
    <text evidence="2">The sequence shown here is derived from an EMBL/GenBank/DDBJ whole genome shotgun (WGS) entry which is preliminary data.</text>
</comment>
<dbReference type="PANTHER" id="PTHR45982">
    <property type="entry name" value="REGULATOR OF CHROMOSOME CONDENSATION"/>
    <property type="match status" value="1"/>
</dbReference>
<keyword evidence="3" id="KW-1185">Reference proteome</keyword>
<reference evidence="2 3" key="1">
    <citation type="submission" date="2016-02" db="EMBL/GenBank/DDBJ databases">
        <title>Genome analysis of coral dinoflagellate symbionts highlights evolutionary adaptations to a symbiotic lifestyle.</title>
        <authorList>
            <person name="Aranda M."/>
            <person name="Li Y."/>
            <person name="Liew Y.J."/>
            <person name="Baumgarten S."/>
            <person name="Simakov O."/>
            <person name="Wilson M."/>
            <person name="Piel J."/>
            <person name="Ashoor H."/>
            <person name="Bougouffa S."/>
            <person name="Bajic V.B."/>
            <person name="Ryu T."/>
            <person name="Ravasi T."/>
            <person name="Bayer T."/>
            <person name="Micklem G."/>
            <person name="Kim H."/>
            <person name="Bhak J."/>
            <person name="Lajeunesse T.C."/>
            <person name="Voolstra C.R."/>
        </authorList>
    </citation>
    <scope>NUCLEOTIDE SEQUENCE [LARGE SCALE GENOMIC DNA]</scope>
    <source>
        <strain evidence="2 3">CCMP2467</strain>
    </source>
</reference>
<dbReference type="PANTHER" id="PTHR45982:SF1">
    <property type="entry name" value="REGULATOR OF CHROMOSOME CONDENSATION"/>
    <property type="match status" value="1"/>
</dbReference>
<dbReference type="InterPro" id="IPR009091">
    <property type="entry name" value="RCC1/BLIP-II"/>
</dbReference>
<gene>
    <name evidence="2" type="primary">Herc2</name>
    <name evidence="2" type="ORF">AK812_SmicGene1189</name>
</gene>
<dbReference type="Gene3D" id="2.130.10.30">
    <property type="entry name" value="Regulator of chromosome condensation 1/beta-lactamase-inhibitor protein II"/>
    <property type="match status" value="2"/>
</dbReference>
<feature type="compositionally biased region" description="Acidic residues" evidence="1">
    <location>
        <begin position="583"/>
        <end position="594"/>
    </location>
</feature>
<protein>
    <submittedName>
        <fullName evidence="2">E3 ubiquitin-protein ligase HERC2</fullName>
    </submittedName>
</protein>
<sequence>MSIAVEVGLLSGKTAAVQADLDETVQTLQRRAQIALGAGKGRLLDSSGDVLDGCAPMKTARVANGDSLTLHVSRVQVQATRGAFAAILGDGSVVTWGHDAFGGDSRAVQDPAQLKNVQLVQTWLFGFAAILGDGSVVTWGPRVRGMTAVVCRDSVQQVQASESAFAAILADGSVVTWGDAGCGGDSRAVQGQLKNVQQVQASSRSFAAILADGSVVTWGDAAHGGDSGAVQGQLTNVLQVQASDGAFAAILGDGSVVTWGDPGRGGDSSAVQKQLKNVRQVQASSRAFAAILADGSVVTWGDAGHGGDSRAVQGQLRNVQQVQASASAFAAILLDGSVVTWGDADYGGDSSSVQEVGVRLLALALWYWGLRDIKGEDARACSEPIFQSKLAAPEWTGFVVKIVPKKHQNFIELVKTRSTHANALTNVPDILLMQGNCIPCALWHVVPLSRPAVVAAMSNTSSAKNMDAKSAGYRDYRSVASMCAVDLTGCLGLPGTHVKSFMLHYEGNGVPHSVAVRVDASGVGVTIIDGATVYKLNMATLREIHCAAVDHATILSYWKRDPQDKGGDKSATLLDMVAGAGDDPNDSDGDDSDGHEEGHPVEFANRLSFDDDNVPVFNDHILESLEKETNDVKVILALYDHVRTVSTRCHMAALDIATAPILVNKMETMNKILMDQVVDALTQNFSADQLRAVVHVGTDQPSEKLFNQMKEICPSMRSLTLDPIHLAIVYEYGFWNKRSPGSKQLRRILRKCITIDAGLGQHQWGAFYDGTYAHPLSEREMQYREMITDASMDLIEANNLLDGLDTNIPFADRLEFIKCLAALCKRYPAEVTRKIADNVLKKPASKRIHTLRSAGVKSQRQG</sequence>
<feature type="region of interest" description="Disordered" evidence="1">
    <location>
        <begin position="577"/>
        <end position="599"/>
    </location>
</feature>
<evidence type="ECO:0000313" key="3">
    <source>
        <dbReference type="Proteomes" id="UP000186817"/>
    </source>
</evidence>
<accession>A0A1Q9F4P1</accession>
<dbReference type="InterPro" id="IPR051553">
    <property type="entry name" value="Ran_GTPase-activating"/>
</dbReference>
<dbReference type="EMBL" id="LSRX01000012">
    <property type="protein sequence ID" value="OLQ14631.1"/>
    <property type="molecule type" value="Genomic_DNA"/>
</dbReference>
<dbReference type="Proteomes" id="UP000186817">
    <property type="component" value="Unassembled WGS sequence"/>
</dbReference>
<proteinExistence type="predicted"/>
<evidence type="ECO:0000256" key="1">
    <source>
        <dbReference type="SAM" id="MobiDB-lite"/>
    </source>
</evidence>
<evidence type="ECO:0000313" key="2">
    <source>
        <dbReference type="EMBL" id="OLQ14631.1"/>
    </source>
</evidence>
<organism evidence="2 3">
    <name type="scientific">Symbiodinium microadriaticum</name>
    <name type="common">Dinoflagellate</name>
    <name type="synonym">Zooxanthella microadriatica</name>
    <dbReference type="NCBI Taxonomy" id="2951"/>
    <lineage>
        <taxon>Eukaryota</taxon>
        <taxon>Sar</taxon>
        <taxon>Alveolata</taxon>
        <taxon>Dinophyceae</taxon>
        <taxon>Suessiales</taxon>
        <taxon>Symbiodiniaceae</taxon>
        <taxon>Symbiodinium</taxon>
    </lineage>
</organism>